<keyword evidence="2" id="KW-1185">Reference proteome</keyword>
<proteinExistence type="predicted"/>
<evidence type="ECO:0000313" key="1">
    <source>
        <dbReference type="EMBL" id="GFU38782.1"/>
    </source>
</evidence>
<comment type="caution">
    <text evidence="1">The sequence shown here is derived from an EMBL/GenBank/DDBJ whole genome shotgun (WGS) entry which is preliminary data.</text>
</comment>
<dbReference type="EMBL" id="BMAW01084431">
    <property type="protein sequence ID" value="GFU38782.1"/>
    <property type="molecule type" value="Genomic_DNA"/>
</dbReference>
<dbReference type="OrthoDB" id="424490at2759"/>
<dbReference type="Proteomes" id="UP000887013">
    <property type="component" value="Unassembled WGS sequence"/>
</dbReference>
<gene>
    <name evidence="1" type="ORF">NPIL_552671</name>
</gene>
<sequence>MDEPKFGKKKYNSGRRVDGHWVFGNVERFSGKLFLFAVHDKTCDFKFYLAELLFQASCEKKIDAFNKFSELGSWIGPILAICKSWIVKWTLLI</sequence>
<name>A0A8X6UQX7_NEPPI</name>
<evidence type="ECO:0000313" key="2">
    <source>
        <dbReference type="Proteomes" id="UP000887013"/>
    </source>
</evidence>
<accession>A0A8X6UQX7</accession>
<organism evidence="1 2">
    <name type="scientific">Nephila pilipes</name>
    <name type="common">Giant wood spider</name>
    <name type="synonym">Nephila maculata</name>
    <dbReference type="NCBI Taxonomy" id="299642"/>
    <lineage>
        <taxon>Eukaryota</taxon>
        <taxon>Metazoa</taxon>
        <taxon>Ecdysozoa</taxon>
        <taxon>Arthropoda</taxon>
        <taxon>Chelicerata</taxon>
        <taxon>Arachnida</taxon>
        <taxon>Araneae</taxon>
        <taxon>Araneomorphae</taxon>
        <taxon>Entelegynae</taxon>
        <taxon>Araneoidea</taxon>
        <taxon>Nephilidae</taxon>
        <taxon>Nephila</taxon>
    </lineage>
</organism>
<reference evidence="1" key="1">
    <citation type="submission" date="2020-08" db="EMBL/GenBank/DDBJ databases">
        <title>Multicomponent nature underlies the extraordinary mechanical properties of spider dragline silk.</title>
        <authorList>
            <person name="Kono N."/>
            <person name="Nakamura H."/>
            <person name="Mori M."/>
            <person name="Yoshida Y."/>
            <person name="Ohtoshi R."/>
            <person name="Malay A.D."/>
            <person name="Moran D.A.P."/>
            <person name="Tomita M."/>
            <person name="Numata K."/>
            <person name="Arakawa K."/>
        </authorList>
    </citation>
    <scope>NUCLEOTIDE SEQUENCE</scope>
</reference>
<protein>
    <submittedName>
        <fullName evidence="1">Uncharacterized protein</fullName>
    </submittedName>
</protein>
<dbReference type="AlphaFoldDB" id="A0A8X6UQX7"/>